<dbReference type="KEGG" id="fgl:EM308_09625"/>
<dbReference type="Pfam" id="PF07508">
    <property type="entry name" value="Recombinase"/>
    <property type="match status" value="1"/>
</dbReference>
<dbReference type="PANTHER" id="PTHR30461:SF19">
    <property type="entry name" value="SITE-SPECIFIC RECOMBINASE RESOLVASE FAMILY"/>
    <property type="match status" value="1"/>
</dbReference>
<organism evidence="3 4">
    <name type="scientific">Flavobacterium gilvum</name>
    <dbReference type="NCBI Taxonomy" id="1492737"/>
    <lineage>
        <taxon>Bacteria</taxon>
        <taxon>Pseudomonadati</taxon>
        <taxon>Bacteroidota</taxon>
        <taxon>Flavobacteriia</taxon>
        <taxon>Flavobacteriales</taxon>
        <taxon>Flavobacteriaceae</taxon>
        <taxon>Flavobacterium</taxon>
    </lineage>
</organism>
<dbReference type="InterPro" id="IPR050639">
    <property type="entry name" value="SSR_resolvase"/>
</dbReference>
<evidence type="ECO:0000256" key="1">
    <source>
        <dbReference type="SAM" id="Coils"/>
    </source>
</evidence>
<dbReference type="GO" id="GO:0000150">
    <property type="term" value="F:DNA strand exchange activity"/>
    <property type="evidence" value="ECO:0007669"/>
    <property type="project" value="InterPro"/>
</dbReference>
<accession>A0AAC9I513</accession>
<protein>
    <recommendedName>
        <fullName evidence="2">Recombinase domain-containing protein</fullName>
    </recommendedName>
</protein>
<dbReference type="AlphaFoldDB" id="A0AAC9I513"/>
<dbReference type="InterPro" id="IPR011109">
    <property type="entry name" value="DNA_bind_recombinase_dom"/>
</dbReference>
<dbReference type="Pfam" id="PF13408">
    <property type="entry name" value="Zn_ribbon_recom"/>
    <property type="match status" value="1"/>
</dbReference>
<proteinExistence type="predicted"/>
<dbReference type="InterPro" id="IPR025827">
    <property type="entry name" value="Zn_ribbon_recom_dom"/>
</dbReference>
<name>A0AAC9I513_9FLAO</name>
<dbReference type="Gene3D" id="3.90.1750.20">
    <property type="entry name" value="Putative Large Serine Recombinase, Chain B, Domain 2"/>
    <property type="match status" value="1"/>
</dbReference>
<feature type="domain" description="Recombinase" evidence="2">
    <location>
        <begin position="4"/>
        <end position="113"/>
    </location>
</feature>
<gene>
    <name evidence="3" type="ORF">EM308_09625</name>
</gene>
<evidence type="ECO:0000259" key="2">
    <source>
        <dbReference type="PROSITE" id="PS51737"/>
    </source>
</evidence>
<feature type="coiled-coil region" evidence="1">
    <location>
        <begin position="202"/>
        <end position="272"/>
    </location>
</feature>
<reference evidence="3 4" key="1">
    <citation type="submission" date="2016-10" db="EMBL/GenBank/DDBJ databases">
        <title>Flavobacterium gilvum sp. nov., isolated from stream water.</title>
        <authorList>
            <person name="Shin S.-K."/>
            <person name="Cho Y.-J."/>
            <person name="Yi H."/>
        </authorList>
    </citation>
    <scope>NUCLEOTIDE SEQUENCE [LARGE SCALE GENOMIC DNA]</scope>
    <source>
        <strain evidence="3 4">EM1308</strain>
    </source>
</reference>
<dbReference type="EMBL" id="CP017479">
    <property type="protein sequence ID" value="AOW09742.1"/>
    <property type="molecule type" value="Genomic_DNA"/>
</dbReference>
<keyword evidence="1" id="KW-0175">Coiled coil</keyword>
<dbReference type="Proteomes" id="UP000175968">
    <property type="component" value="Chromosome"/>
</dbReference>
<dbReference type="PANTHER" id="PTHR30461">
    <property type="entry name" value="DNA-INVERTASE FROM LAMBDOID PROPHAGE"/>
    <property type="match status" value="1"/>
</dbReference>
<dbReference type="InterPro" id="IPR038109">
    <property type="entry name" value="DNA_bind_recomb_sf"/>
</dbReference>
<dbReference type="GO" id="GO:0003677">
    <property type="term" value="F:DNA binding"/>
    <property type="evidence" value="ECO:0007669"/>
    <property type="project" value="InterPro"/>
</dbReference>
<keyword evidence="4" id="KW-1185">Reference proteome</keyword>
<evidence type="ECO:0000313" key="3">
    <source>
        <dbReference type="EMBL" id="AOW09742.1"/>
    </source>
</evidence>
<sequence>MVNLYWKEVVNLTVFSNEDEAEHVRKIFQWKLEGLGNYIIAKKLIESKVPTRQNSNWRGVTVDGIIKNKIYKGIREWNKDDLENYFEVNLDKYIIDPELWDKVNKVYKENIKNVGKKQQFNYLLDDILYCGKCGQKYFGKKRVQSTDSSYRCRGMVKFANHVCRDNRGVNIEKMDTFVIKHLFENKSLKELLINAPKNEGELSVLRQNLADLTKKKDAEIKNKNKLYKLLSNPDLEYDDQLINDYTKSKNKLGKLTDEINELSQKIAEVGNLKRNDLTKTLIESYTKDIDFGILKKLVNSLIERIEIDYDRKPSSHGGVFQFKIKYKNFEESSLFMSKSTLYEYFWIGYNRTQSITPEDLEEDREMEKGILSYKFKINSEEDYLNYLKENSLELKDEENPWSKNFIGNEISTSMNEKIIFTKEELINVN</sequence>
<evidence type="ECO:0000313" key="4">
    <source>
        <dbReference type="Proteomes" id="UP000175968"/>
    </source>
</evidence>
<dbReference type="PROSITE" id="PS51737">
    <property type="entry name" value="RECOMBINASE_DNA_BIND"/>
    <property type="match status" value="1"/>
</dbReference>